<dbReference type="Proteomes" id="UP001189429">
    <property type="component" value="Unassembled WGS sequence"/>
</dbReference>
<feature type="compositionally biased region" description="Low complexity" evidence="1">
    <location>
        <begin position="170"/>
        <end position="181"/>
    </location>
</feature>
<feature type="compositionally biased region" description="Polar residues" evidence="1">
    <location>
        <begin position="261"/>
        <end position="272"/>
    </location>
</feature>
<comment type="caution">
    <text evidence="2">The sequence shown here is derived from an EMBL/GenBank/DDBJ whole genome shotgun (WGS) entry which is preliminary data.</text>
</comment>
<protein>
    <submittedName>
        <fullName evidence="2">Uncharacterized protein</fullName>
    </submittedName>
</protein>
<accession>A0ABN9UGI7</accession>
<feature type="region of interest" description="Disordered" evidence="1">
    <location>
        <begin position="41"/>
        <end position="138"/>
    </location>
</feature>
<sequence length="279" mass="28957">MVGRNRRGSADAVPDQLLSWLEQEVRGRLLHIDQKLDEVLVHARGHGGPPPRRPSAGSARVAKPMRTAVLSPVGLAAPDPSLPAGRGGTVWRQLGQSEEADSDDSPPTSARAATAPARPSAEAEPTTSPTAASSQAARKFELRLPPLFLGARADQPPEVLPGDVMPVNTSAVSSARAAGARPVLPALPALSGLQQPPDDLPPALSSGSSSEGAERAEVRPTRPVPPVLREVGEIMTMSTSSSPEAKKQVSWRRPGSGGLESPSSQTSPTQVLPAQGDTE</sequence>
<dbReference type="EMBL" id="CAUYUJ010015702">
    <property type="protein sequence ID" value="CAK0857137.1"/>
    <property type="molecule type" value="Genomic_DNA"/>
</dbReference>
<keyword evidence="3" id="KW-1185">Reference proteome</keyword>
<evidence type="ECO:0000313" key="3">
    <source>
        <dbReference type="Proteomes" id="UP001189429"/>
    </source>
</evidence>
<reference evidence="2" key="1">
    <citation type="submission" date="2023-10" db="EMBL/GenBank/DDBJ databases">
        <authorList>
            <person name="Chen Y."/>
            <person name="Shah S."/>
            <person name="Dougan E. K."/>
            <person name="Thang M."/>
            <person name="Chan C."/>
        </authorList>
    </citation>
    <scope>NUCLEOTIDE SEQUENCE [LARGE SCALE GENOMIC DNA]</scope>
</reference>
<evidence type="ECO:0000313" key="2">
    <source>
        <dbReference type="EMBL" id="CAK0857137.1"/>
    </source>
</evidence>
<feature type="non-terminal residue" evidence="2">
    <location>
        <position position="279"/>
    </location>
</feature>
<feature type="compositionally biased region" description="Low complexity" evidence="1">
    <location>
        <begin position="190"/>
        <end position="211"/>
    </location>
</feature>
<proteinExistence type="predicted"/>
<organism evidence="2 3">
    <name type="scientific">Prorocentrum cordatum</name>
    <dbReference type="NCBI Taxonomy" id="2364126"/>
    <lineage>
        <taxon>Eukaryota</taxon>
        <taxon>Sar</taxon>
        <taxon>Alveolata</taxon>
        <taxon>Dinophyceae</taxon>
        <taxon>Prorocentrales</taxon>
        <taxon>Prorocentraceae</taxon>
        <taxon>Prorocentrum</taxon>
    </lineage>
</organism>
<feature type="region of interest" description="Disordered" evidence="1">
    <location>
        <begin position="152"/>
        <end position="279"/>
    </location>
</feature>
<evidence type="ECO:0000256" key="1">
    <source>
        <dbReference type="SAM" id="MobiDB-lite"/>
    </source>
</evidence>
<feature type="compositionally biased region" description="Low complexity" evidence="1">
    <location>
        <begin position="106"/>
        <end position="137"/>
    </location>
</feature>
<name>A0ABN9UGI7_9DINO</name>
<gene>
    <name evidence="2" type="ORF">PCOR1329_LOCUS47322</name>
</gene>